<organism evidence="7 8">
    <name type="scientific">Tropilaelaps mercedesae</name>
    <dbReference type="NCBI Taxonomy" id="418985"/>
    <lineage>
        <taxon>Eukaryota</taxon>
        <taxon>Metazoa</taxon>
        <taxon>Ecdysozoa</taxon>
        <taxon>Arthropoda</taxon>
        <taxon>Chelicerata</taxon>
        <taxon>Arachnida</taxon>
        <taxon>Acari</taxon>
        <taxon>Parasitiformes</taxon>
        <taxon>Mesostigmata</taxon>
        <taxon>Gamasina</taxon>
        <taxon>Dermanyssoidea</taxon>
        <taxon>Laelapidae</taxon>
        <taxon>Tropilaelaps</taxon>
    </lineage>
</organism>
<dbReference type="FunCoup" id="A0A1V9X6Z8">
    <property type="interactions" value="788"/>
</dbReference>
<comment type="similarity">
    <text evidence="2">Belongs to the Asterix family.</text>
</comment>
<evidence type="ECO:0000256" key="5">
    <source>
        <dbReference type="ARBA" id="ARBA00023136"/>
    </source>
</evidence>
<accession>A0A1V9X6Z8</accession>
<evidence type="ECO:0000256" key="4">
    <source>
        <dbReference type="ARBA" id="ARBA00022989"/>
    </source>
</evidence>
<evidence type="ECO:0000313" key="7">
    <source>
        <dbReference type="EMBL" id="OQR69141.1"/>
    </source>
</evidence>
<evidence type="ECO:0000313" key="8">
    <source>
        <dbReference type="Proteomes" id="UP000192247"/>
    </source>
</evidence>
<dbReference type="GO" id="GO:0045048">
    <property type="term" value="P:protein insertion into ER membrane"/>
    <property type="evidence" value="ECO:0007669"/>
    <property type="project" value="InterPro"/>
</dbReference>
<evidence type="ECO:0000256" key="6">
    <source>
        <dbReference type="SAM" id="Phobius"/>
    </source>
</evidence>
<reference evidence="7 8" key="1">
    <citation type="journal article" date="2017" name="Gigascience">
        <title>Draft genome of the honey bee ectoparasitic mite, Tropilaelaps mercedesae, is shaped by the parasitic life history.</title>
        <authorList>
            <person name="Dong X."/>
            <person name="Armstrong S.D."/>
            <person name="Xia D."/>
            <person name="Makepeace B.L."/>
            <person name="Darby A.C."/>
            <person name="Kadowaki T."/>
        </authorList>
    </citation>
    <scope>NUCLEOTIDE SEQUENCE [LARGE SCALE GENOMIC DNA]</scope>
    <source>
        <strain evidence="7">Wuxi-XJTLU</strain>
    </source>
</reference>
<dbReference type="Proteomes" id="UP000192247">
    <property type="component" value="Unassembled WGS sequence"/>
</dbReference>
<dbReference type="PANTHER" id="PTHR13193:SF0">
    <property type="entry name" value="PAT COMPLEX SUBUNIT ASTERIX"/>
    <property type="match status" value="1"/>
</dbReference>
<dbReference type="AlphaFoldDB" id="A0A1V9X6Z8"/>
<feature type="transmembrane region" description="Helical" evidence="6">
    <location>
        <begin position="74"/>
        <end position="91"/>
    </location>
</feature>
<keyword evidence="5 6" id="KW-0472">Membrane</keyword>
<protein>
    <submittedName>
        <fullName evidence="7">Protein Asterix-like</fullName>
    </submittedName>
</protein>
<dbReference type="GO" id="GO:0044183">
    <property type="term" value="F:protein folding chaperone"/>
    <property type="evidence" value="ECO:0007669"/>
    <property type="project" value="InterPro"/>
</dbReference>
<dbReference type="EMBL" id="MNPL01022032">
    <property type="protein sequence ID" value="OQR69141.1"/>
    <property type="molecule type" value="Genomic_DNA"/>
</dbReference>
<evidence type="ECO:0000256" key="2">
    <source>
        <dbReference type="ARBA" id="ARBA00009066"/>
    </source>
</evidence>
<dbReference type="STRING" id="418985.A0A1V9X6Z8"/>
<sequence>MSGSQIRHDKIIRYKVPPLGAPGADDATSDYMNVLGIIFSVMGLMMKMKWCSWLALLCSSVTFANSRVNEDSKQLFSSFILSVSAVVMTYLQNPQPMTLPWSF</sequence>
<dbReference type="PANTHER" id="PTHR13193">
    <property type="entry name" value="CGI-140"/>
    <property type="match status" value="1"/>
</dbReference>
<keyword evidence="4 6" id="KW-1133">Transmembrane helix</keyword>
<keyword evidence="3 6" id="KW-0812">Transmembrane</keyword>
<dbReference type="InterPro" id="IPR005351">
    <property type="entry name" value="ASTER"/>
</dbReference>
<name>A0A1V9X6Z8_9ACAR</name>
<proteinExistence type="inferred from homology"/>
<gene>
    <name evidence="7" type="ORF">BIW11_12447</name>
</gene>
<comment type="caution">
    <text evidence="7">The sequence shown here is derived from an EMBL/GenBank/DDBJ whole genome shotgun (WGS) entry which is preliminary data.</text>
</comment>
<comment type="subcellular location">
    <subcellularLocation>
        <location evidence="1">Membrane</location>
    </subcellularLocation>
</comment>
<dbReference type="InParanoid" id="A0A1V9X6Z8"/>
<keyword evidence="8" id="KW-1185">Reference proteome</keyword>
<evidence type="ECO:0000256" key="3">
    <source>
        <dbReference type="ARBA" id="ARBA00022692"/>
    </source>
</evidence>
<evidence type="ECO:0000256" key="1">
    <source>
        <dbReference type="ARBA" id="ARBA00004370"/>
    </source>
</evidence>
<dbReference type="GO" id="GO:0005789">
    <property type="term" value="C:endoplasmic reticulum membrane"/>
    <property type="evidence" value="ECO:0007669"/>
    <property type="project" value="InterPro"/>
</dbReference>
<dbReference type="Pfam" id="PF03669">
    <property type="entry name" value="ASTER"/>
    <property type="match status" value="1"/>
</dbReference>